<dbReference type="Proteomes" id="UP001223646">
    <property type="component" value="Unassembled WGS sequence"/>
</dbReference>
<comment type="caution">
    <text evidence="8">The sequence shown here is derived from an EMBL/GenBank/DDBJ whole genome shotgun (WGS) entry which is preliminary data.</text>
</comment>
<dbReference type="EMBL" id="JASOOY020000031">
    <property type="protein sequence ID" value="MEO3717690.1"/>
    <property type="molecule type" value="Genomic_DNA"/>
</dbReference>
<dbReference type="InterPro" id="IPR018181">
    <property type="entry name" value="Heat_shock_70_CS"/>
</dbReference>
<evidence type="ECO:0000256" key="1">
    <source>
        <dbReference type="ARBA" id="ARBA00007381"/>
    </source>
</evidence>
<dbReference type="FunFam" id="3.30.420.40:FF:000028">
    <property type="entry name" value="heat shock 70 kDa protein-like"/>
    <property type="match status" value="1"/>
</dbReference>
<keyword evidence="6" id="KW-0143">Chaperone</keyword>
<dbReference type="InterPro" id="IPR013126">
    <property type="entry name" value="Hsp_70_fam"/>
</dbReference>
<keyword evidence="5" id="KW-0346">Stress response</keyword>
<gene>
    <name evidence="8" type="ORF">QP460_008815</name>
</gene>
<dbReference type="AlphaFoldDB" id="A0AAW9SR79"/>
<keyword evidence="3 7" id="KW-0547">Nucleotide-binding</keyword>
<evidence type="ECO:0000256" key="5">
    <source>
        <dbReference type="ARBA" id="ARBA00023016"/>
    </source>
</evidence>
<protein>
    <submittedName>
        <fullName evidence="8">Hsp70 family protein</fullName>
    </submittedName>
</protein>
<dbReference type="Gene3D" id="2.60.34.10">
    <property type="entry name" value="Substrate Binding Domain Of DNAk, Chain A, domain 1"/>
    <property type="match status" value="1"/>
</dbReference>
<organism evidence="8 9">
    <name type="scientific">Corynebacterium amycolatum</name>
    <dbReference type="NCBI Taxonomy" id="43765"/>
    <lineage>
        <taxon>Bacteria</taxon>
        <taxon>Bacillati</taxon>
        <taxon>Actinomycetota</taxon>
        <taxon>Actinomycetes</taxon>
        <taxon>Mycobacteriales</taxon>
        <taxon>Corynebacteriaceae</taxon>
        <taxon>Corynebacterium</taxon>
    </lineage>
</organism>
<dbReference type="PROSITE" id="PS00297">
    <property type="entry name" value="HSP70_1"/>
    <property type="match status" value="1"/>
</dbReference>
<keyword evidence="2" id="KW-0597">Phosphoprotein</keyword>
<evidence type="ECO:0000256" key="6">
    <source>
        <dbReference type="ARBA" id="ARBA00023186"/>
    </source>
</evidence>
<dbReference type="InterPro" id="IPR029047">
    <property type="entry name" value="HSP70_peptide-bd_sf"/>
</dbReference>
<proteinExistence type="inferred from homology"/>
<evidence type="ECO:0000256" key="4">
    <source>
        <dbReference type="ARBA" id="ARBA00022840"/>
    </source>
</evidence>
<dbReference type="PROSITE" id="PS00329">
    <property type="entry name" value="HSP70_2"/>
    <property type="match status" value="1"/>
</dbReference>
<reference evidence="8" key="2">
    <citation type="submission" date="2024-05" db="EMBL/GenBank/DDBJ databases">
        <authorList>
            <person name="Wolfe A."/>
        </authorList>
    </citation>
    <scope>NUCLEOTIDE SEQUENCE</scope>
    <source>
        <strain evidence="8">UMB1064</strain>
    </source>
</reference>
<reference evidence="8" key="1">
    <citation type="submission" date="2023-05" db="EMBL/GenBank/DDBJ databases">
        <authorList>
            <person name="Du J."/>
        </authorList>
    </citation>
    <scope>NUCLEOTIDE SEQUENCE</scope>
    <source>
        <strain evidence="8">UMB1064</strain>
    </source>
</reference>
<keyword evidence="4 7" id="KW-0067">ATP-binding</keyword>
<evidence type="ECO:0000256" key="2">
    <source>
        <dbReference type="ARBA" id="ARBA00022553"/>
    </source>
</evidence>
<dbReference type="GO" id="GO:0140662">
    <property type="term" value="F:ATP-dependent protein folding chaperone"/>
    <property type="evidence" value="ECO:0007669"/>
    <property type="project" value="InterPro"/>
</dbReference>
<name>A0AAW9SR79_CORAY</name>
<dbReference type="GO" id="GO:0005524">
    <property type="term" value="F:ATP binding"/>
    <property type="evidence" value="ECO:0007669"/>
    <property type="project" value="UniProtKB-KW"/>
</dbReference>
<dbReference type="Gene3D" id="3.90.640.10">
    <property type="entry name" value="Actin, Chain A, domain 4"/>
    <property type="match status" value="1"/>
</dbReference>
<sequence>MAERIYGIDLGTSNSAISYVDSLGVPVIQENLDGDLSTPSVVWFESKANTVVGKLAREEKLFSPNDVIELVKRSIGTDKKWNFSGKPYTPEEISSLILRSLIPDEAAGDEISAVITVPAYFGAKEREATRNAGQIANFNVLELVAEPVAAALYYDSKQPLKDKTLLVYDLGGGTFDATIVQGIDNTFRVIATDGDARLGGADWDKALSEFILDKFIEQTGDEEAENDETFVAKLHEQTVNCKEALSNAESATVRLASDSGSRAKIAVTREDLERVTAPLLEQTEIPLTRVLETAKEKEPGLTIDEAILVGGSSRMTAVTKLVERLTGKKPLLVEPDLAVAKGAALAAMISKLGGVVNAESSPAAQQQSIAQIAAETGIDAGQLTALSEKKVANVLPKSIGIRVVDHLNNPYIDYLVNQNDMIPLSEPVVREYATIADGQEEVDLTLYQQASDVPSEDVALNDIISGSESMLTGIPPLPKGQPIQVKFFVAADGMITVEGTHVPSGRSIESHVRIGVMNEEEISAARTTMMKVSVSQGDN</sequence>
<dbReference type="PRINTS" id="PR00301">
    <property type="entry name" value="HEATSHOCK70"/>
</dbReference>
<dbReference type="PANTHER" id="PTHR19375">
    <property type="entry name" value="HEAT SHOCK PROTEIN 70KDA"/>
    <property type="match status" value="1"/>
</dbReference>
<dbReference type="SUPFAM" id="SSF53067">
    <property type="entry name" value="Actin-like ATPase domain"/>
    <property type="match status" value="2"/>
</dbReference>
<dbReference type="CDD" id="cd24029">
    <property type="entry name" value="ASKHA_NBD_HSP70_DnaK_HscA_HscC"/>
    <property type="match status" value="1"/>
</dbReference>
<evidence type="ECO:0000256" key="3">
    <source>
        <dbReference type="ARBA" id="ARBA00022741"/>
    </source>
</evidence>
<dbReference type="Gene3D" id="3.30.420.40">
    <property type="match status" value="2"/>
</dbReference>
<dbReference type="FunFam" id="3.90.640.10:FF:000003">
    <property type="entry name" value="Molecular chaperone DnaK"/>
    <property type="match status" value="1"/>
</dbReference>
<dbReference type="Pfam" id="PF00012">
    <property type="entry name" value="HSP70"/>
    <property type="match status" value="3"/>
</dbReference>
<evidence type="ECO:0000313" key="9">
    <source>
        <dbReference type="Proteomes" id="UP001223646"/>
    </source>
</evidence>
<evidence type="ECO:0000313" key="8">
    <source>
        <dbReference type="EMBL" id="MEO3717690.1"/>
    </source>
</evidence>
<dbReference type="RefSeq" id="WP_284826353.1">
    <property type="nucleotide sequence ID" value="NZ_JASOOY020000031.1"/>
</dbReference>
<comment type="similarity">
    <text evidence="1 7">Belongs to the heat shock protein 70 family.</text>
</comment>
<accession>A0AAW9SR79</accession>
<dbReference type="SUPFAM" id="SSF100920">
    <property type="entry name" value="Heat shock protein 70kD (HSP70), peptide-binding domain"/>
    <property type="match status" value="1"/>
</dbReference>
<dbReference type="InterPro" id="IPR043129">
    <property type="entry name" value="ATPase_NBD"/>
</dbReference>
<evidence type="ECO:0000256" key="7">
    <source>
        <dbReference type="RuleBase" id="RU003322"/>
    </source>
</evidence>